<feature type="transmembrane region" description="Helical" evidence="2">
    <location>
        <begin position="137"/>
        <end position="158"/>
    </location>
</feature>
<dbReference type="EMBL" id="QUSY01003867">
    <property type="protein sequence ID" value="RHY15873.1"/>
    <property type="molecule type" value="Genomic_DNA"/>
</dbReference>
<name>A0A418AF78_9STRA</name>
<accession>A0A418AF78</accession>
<sequence length="166" mass="19028">QITIGFALRSVFYKQRSRNFFRTVSYTIAESIVQVPVNLCASLLMCTFFHSCIFNLFSGFLLPYPMMADWYKWIVYVVPSSYSLRSLAVSQVGICVTNSDGTKTGNACMPLVGQAGYTGTVADWVQEQFDFRPDNRYNYMLVLIGMWVILQTCIYLTLKYVSHLKR</sequence>
<proteinExistence type="predicted"/>
<keyword evidence="2" id="KW-0812">Transmembrane</keyword>
<dbReference type="PANTHER" id="PTHR19241">
    <property type="entry name" value="ATP-BINDING CASSETTE TRANSPORTER"/>
    <property type="match status" value="1"/>
</dbReference>
<keyword evidence="1" id="KW-0813">Transport</keyword>
<comment type="caution">
    <text evidence="3">The sequence shown here is derived from an EMBL/GenBank/DDBJ whole genome shotgun (WGS) entry which is preliminary data.</text>
</comment>
<keyword evidence="2" id="KW-0472">Membrane</keyword>
<protein>
    <recommendedName>
        <fullName evidence="5">ABC-2 type transporter domain-containing protein</fullName>
    </recommendedName>
</protein>
<evidence type="ECO:0008006" key="5">
    <source>
        <dbReference type="Google" id="ProtNLM"/>
    </source>
</evidence>
<organism evidence="3 4">
    <name type="scientific">Aphanomyces invadans</name>
    <dbReference type="NCBI Taxonomy" id="157072"/>
    <lineage>
        <taxon>Eukaryota</taxon>
        <taxon>Sar</taxon>
        <taxon>Stramenopiles</taxon>
        <taxon>Oomycota</taxon>
        <taxon>Saprolegniomycetes</taxon>
        <taxon>Saprolegniales</taxon>
        <taxon>Verrucalvaceae</taxon>
        <taxon>Aphanomyces</taxon>
    </lineage>
</organism>
<evidence type="ECO:0000256" key="1">
    <source>
        <dbReference type="ARBA" id="ARBA00022448"/>
    </source>
</evidence>
<evidence type="ECO:0000256" key="2">
    <source>
        <dbReference type="SAM" id="Phobius"/>
    </source>
</evidence>
<evidence type="ECO:0000313" key="4">
    <source>
        <dbReference type="Proteomes" id="UP000285060"/>
    </source>
</evidence>
<keyword evidence="2" id="KW-1133">Transmembrane helix</keyword>
<dbReference type="VEuPathDB" id="FungiDB:H310_15187"/>
<dbReference type="AlphaFoldDB" id="A0A418AF78"/>
<feature type="transmembrane region" description="Helical" evidence="2">
    <location>
        <begin position="39"/>
        <end position="62"/>
    </location>
</feature>
<reference evidence="3 4" key="1">
    <citation type="submission" date="2018-08" db="EMBL/GenBank/DDBJ databases">
        <title>Aphanomyces genome sequencing and annotation.</title>
        <authorList>
            <person name="Minardi D."/>
            <person name="Oidtmann B."/>
            <person name="Van Der Giezen M."/>
            <person name="Studholme D.J."/>
        </authorList>
    </citation>
    <scope>NUCLEOTIDE SEQUENCE [LARGE SCALE GENOMIC DNA]</scope>
    <source>
        <strain evidence="3 4">NJM0002</strain>
    </source>
</reference>
<evidence type="ECO:0000313" key="3">
    <source>
        <dbReference type="EMBL" id="RHY15873.1"/>
    </source>
</evidence>
<keyword evidence="4" id="KW-1185">Reference proteome</keyword>
<feature type="non-terminal residue" evidence="3">
    <location>
        <position position="1"/>
    </location>
</feature>
<gene>
    <name evidence="3" type="ORF">DYB32_010706</name>
</gene>
<dbReference type="Proteomes" id="UP000285060">
    <property type="component" value="Unassembled WGS sequence"/>
</dbReference>